<dbReference type="OMA" id="KHMDFQR"/>
<dbReference type="GO" id="GO:0051301">
    <property type="term" value="P:cell division"/>
    <property type="evidence" value="ECO:0007669"/>
    <property type="project" value="UniProtKB-KW"/>
</dbReference>
<evidence type="ECO:0000256" key="6">
    <source>
        <dbReference type="ARBA" id="ARBA00022776"/>
    </source>
</evidence>
<organism evidence="14 15">
    <name type="scientific">Blomia tropicalis</name>
    <name type="common">Mite</name>
    <dbReference type="NCBI Taxonomy" id="40697"/>
    <lineage>
        <taxon>Eukaryota</taxon>
        <taxon>Metazoa</taxon>
        <taxon>Ecdysozoa</taxon>
        <taxon>Arthropoda</taxon>
        <taxon>Chelicerata</taxon>
        <taxon>Arachnida</taxon>
        <taxon>Acari</taxon>
        <taxon>Acariformes</taxon>
        <taxon>Sarcoptiformes</taxon>
        <taxon>Astigmata</taxon>
        <taxon>Glycyphagoidea</taxon>
        <taxon>Echimyopodidae</taxon>
        <taxon>Blomia</taxon>
    </lineage>
</organism>
<keyword evidence="8 10" id="KW-0539">Nucleus</keyword>
<dbReference type="FunFam" id="1.20.1060.20:FF:000001">
    <property type="entry name" value="Structural maintenance of chromosomes 1A"/>
    <property type="match status" value="1"/>
</dbReference>
<dbReference type="Gene3D" id="3.40.50.300">
    <property type="entry name" value="P-loop containing nucleotide triphosphate hydrolases"/>
    <property type="match status" value="2"/>
</dbReference>
<evidence type="ECO:0000259" key="13">
    <source>
        <dbReference type="SMART" id="SM00968"/>
    </source>
</evidence>
<keyword evidence="4" id="KW-0158">Chromosome</keyword>
<evidence type="ECO:0000256" key="5">
    <source>
        <dbReference type="ARBA" id="ARBA00022618"/>
    </source>
</evidence>
<sequence>MPGFLEYIIVENFKSYQGRQRIGPLKQFTAVIGPNGSGKSNFMDAISFVLGEKTANLRVRKLSELIHGASIGRPVSNSASVQLIYRDQETGRVTNFTRLVQGSSSEYRIDEAVATKQEYNDRLEKLGINIKAKNFLVYQGAVESIAMKNPKEITSLFEEISRSNEYKDDYVNKKVLMDRSEETLHHMYMKKKGIAAEKKEAQGEINEAKKYQNLKEELSRRGELDKNLKNKEKIDNDVREKRSNLARITKELQNIDRRIRDVELNLNKKRPTYIKAKENASHIEKKLETAKKSKTAAVKAHSNHQNTIKELEEELAKIIEKQEEFEAKVEKEKEMFKVNVELEESQRNEYNRLKEKVTKKTISIMKDLDSEEREQKADQDRYDNEQRKKNSIESRIQLLTVSYDENCKRIEKLRDNVESSEQQLSELSKKKIEIEEVVNSAKEQVKKITSKLEEINRELGDAKVDRHETERRNKKAEVVENLKKLYPGVYDRLLNLCKPIHKRYNVSVTKVMGKNMNAIVVDTEKTGRSCIQYLKEQMLEPETFLPLDYIEVKQVKERLRNIQNPKGVKLLYDVIKYEPPAIKKAVLYATNNSLVCETAEDANLVAFDLGDGQRYDAVSLDGTFYQKCGFISGGSADLEKRARRWDEKELHALKYQKEKLSDDLKEHMKRTRKESELMTHNSQIKGIDTRIKYSKNDKIQTEKNNEDITREIQANREKLTEFDPILNEVSERMSKREVTIKDLRQQMNTVEDAIFADFCVQLGVENIRQYEERQNQATQENERIRLQIENEKNSASSRLAYEKSKNTRENVDRWERVVKEEEDNLQKARETEKREMQSIEEEMKKVEQLKNDKISKKTECDTVEDEITEVKRGLSSIQRELSTCQKSLMTIECKLESRKSDRHSVLIHCKMECIKLPLTSGNLSDLTAGPSRATTNGDTNGNEPMDDDDDDGPSTQRSYENDATIKPDFSLLKSNLKNITDPDQIKKKEQEFQSEINNKLEILQKIQAPNMRAIDRLEDVRNLLKETDTEVNNLRLASKKAKLNFEEVKRARLKEFNQCFESVSQRVDSIYKALTNNASAQAFLVPENPEEPYLEGINYNCVAPGKRFQPMSNLSGGEKTVAALALLFAIHSYKPAPFFILDEVDAALDNTNINKVARFIEDKTNSSFQCIVISLKEEFYGHALSLVGVAPNPGDCTISQIYTIDLSEFHQ</sequence>
<keyword evidence="5" id="KW-0132">Cell division</keyword>
<dbReference type="GO" id="GO:0003677">
    <property type="term" value="F:DNA binding"/>
    <property type="evidence" value="ECO:0007669"/>
    <property type="project" value="TreeGrafter"/>
</dbReference>
<accession>A0A9Q0M7Z2</accession>
<dbReference type="InterPro" id="IPR036277">
    <property type="entry name" value="SMC_hinge_sf"/>
</dbReference>
<dbReference type="GO" id="GO:0016887">
    <property type="term" value="F:ATP hydrolysis activity"/>
    <property type="evidence" value="ECO:0007669"/>
    <property type="project" value="InterPro"/>
</dbReference>
<feature type="region of interest" description="Disordered" evidence="12">
    <location>
        <begin position="920"/>
        <end position="964"/>
    </location>
</feature>
<dbReference type="Gene3D" id="3.30.70.1620">
    <property type="match status" value="1"/>
</dbReference>
<evidence type="ECO:0000256" key="7">
    <source>
        <dbReference type="ARBA" id="ARBA00023054"/>
    </source>
</evidence>
<evidence type="ECO:0000256" key="1">
    <source>
        <dbReference type="ARBA" id="ARBA00004123"/>
    </source>
</evidence>
<dbReference type="InterPro" id="IPR010935">
    <property type="entry name" value="SMC_hinge"/>
</dbReference>
<dbReference type="GO" id="GO:0005634">
    <property type="term" value="C:nucleus"/>
    <property type="evidence" value="ECO:0007669"/>
    <property type="project" value="UniProtKB-SubCell"/>
</dbReference>
<protein>
    <recommendedName>
        <fullName evidence="10">Structural maintenance of chromosomes protein</fullName>
    </recommendedName>
</protein>
<dbReference type="EMBL" id="JAPWDV010000001">
    <property type="protein sequence ID" value="KAJ6221553.1"/>
    <property type="molecule type" value="Genomic_DNA"/>
</dbReference>
<dbReference type="GO" id="GO:0008278">
    <property type="term" value="C:cohesin complex"/>
    <property type="evidence" value="ECO:0007669"/>
    <property type="project" value="InterPro"/>
</dbReference>
<evidence type="ECO:0000256" key="9">
    <source>
        <dbReference type="ARBA" id="ARBA00023306"/>
    </source>
</evidence>
<dbReference type="SUPFAM" id="SSF52540">
    <property type="entry name" value="P-loop containing nucleoside triphosphate hydrolases"/>
    <property type="match status" value="1"/>
</dbReference>
<reference evidence="14" key="1">
    <citation type="submission" date="2022-12" db="EMBL/GenBank/DDBJ databases">
        <title>Genome assemblies of Blomia tropicalis.</title>
        <authorList>
            <person name="Cui Y."/>
        </authorList>
    </citation>
    <scope>NUCLEOTIDE SEQUENCE</scope>
    <source>
        <tissue evidence="14">Adult mites</tissue>
    </source>
</reference>
<dbReference type="FunFam" id="3.40.50.300:FF:000564">
    <property type="entry name" value="Structural maintenance of chromosomes 1A"/>
    <property type="match status" value="1"/>
</dbReference>
<dbReference type="GO" id="GO:0007062">
    <property type="term" value="P:sister chromatid cohesion"/>
    <property type="evidence" value="ECO:0007669"/>
    <property type="project" value="InterPro"/>
</dbReference>
<keyword evidence="6" id="KW-0498">Mitosis</keyword>
<evidence type="ECO:0000256" key="12">
    <source>
        <dbReference type="SAM" id="MobiDB-lite"/>
    </source>
</evidence>
<keyword evidence="15" id="KW-1185">Reference proteome</keyword>
<name>A0A9Q0M7Z2_BLOTA</name>
<dbReference type="InterPro" id="IPR003395">
    <property type="entry name" value="RecF/RecN/SMC_N"/>
</dbReference>
<dbReference type="AlphaFoldDB" id="A0A9Q0M7Z2"/>
<keyword evidence="9" id="KW-0131">Cell cycle</keyword>
<dbReference type="GO" id="GO:0005524">
    <property type="term" value="F:ATP binding"/>
    <property type="evidence" value="ECO:0007669"/>
    <property type="project" value="InterPro"/>
</dbReference>
<feature type="compositionally biased region" description="Polar residues" evidence="12">
    <location>
        <begin position="932"/>
        <end position="942"/>
    </location>
</feature>
<evidence type="ECO:0000256" key="2">
    <source>
        <dbReference type="ARBA" id="ARBA00004286"/>
    </source>
</evidence>
<keyword evidence="7 11" id="KW-0175">Coiled coil</keyword>
<comment type="similarity">
    <text evidence="3">Belongs to the SMC family. SMC1 subfamily.</text>
</comment>
<proteinExistence type="inferred from homology"/>
<dbReference type="InterPro" id="IPR027417">
    <property type="entry name" value="P-loop_NTPase"/>
</dbReference>
<dbReference type="CDD" id="cd03275">
    <property type="entry name" value="ABC_SMC1_euk"/>
    <property type="match status" value="1"/>
</dbReference>
<dbReference type="PANTHER" id="PTHR18937">
    <property type="entry name" value="STRUCTURAL MAINTENANCE OF CHROMOSOMES SMC FAMILY MEMBER"/>
    <property type="match status" value="1"/>
</dbReference>
<evidence type="ECO:0000313" key="15">
    <source>
        <dbReference type="Proteomes" id="UP001142055"/>
    </source>
</evidence>
<dbReference type="PANTHER" id="PTHR18937:SF12">
    <property type="entry name" value="STRUCTURAL MAINTENANCE OF CHROMOSOMES PROTEIN"/>
    <property type="match status" value="1"/>
</dbReference>
<comment type="caution">
    <text evidence="14">The sequence shown here is derived from an EMBL/GenBank/DDBJ whole genome shotgun (WGS) entry which is preliminary data.</text>
</comment>
<evidence type="ECO:0000256" key="4">
    <source>
        <dbReference type="ARBA" id="ARBA00022454"/>
    </source>
</evidence>
<feature type="region of interest" description="Disordered" evidence="12">
    <location>
        <begin position="368"/>
        <end position="389"/>
    </location>
</feature>
<feature type="coiled-coil region" evidence="11">
    <location>
        <begin position="698"/>
        <end position="866"/>
    </location>
</feature>
<dbReference type="Proteomes" id="UP001142055">
    <property type="component" value="Chromosome 1"/>
</dbReference>
<feature type="domain" description="SMC hinge" evidence="13">
    <location>
        <begin position="487"/>
        <end position="606"/>
    </location>
</feature>
<dbReference type="SUPFAM" id="SSF75553">
    <property type="entry name" value="Smc hinge domain"/>
    <property type="match status" value="1"/>
</dbReference>
<dbReference type="InterPro" id="IPR024704">
    <property type="entry name" value="SMC"/>
</dbReference>
<evidence type="ECO:0000256" key="11">
    <source>
        <dbReference type="SAM" id="Coils"/>
    </source>
</evidence>
<evidence type="ECO:0000313" key="14">
    <source>
        <dbReference type="EMBL" id="KAJ6221553.1"/>
    </source>
</evidence>
<evidence type="ECO:0000256" key="8">
    <source>
        <dbReference type="ARBA" id="ARBA00023242"/>
    </source>
</evidence>
<dbReference type="Pfam" id="PF06470">
    <property type="entry name" value="SMC_hinge"/>
    <property type="match status" value="1"/>
</dbReference>
<dbReference type="Pfam" id="PF02463">
    <property type="entry name" value="SMC_N"/>
    <property type="match status" value="1"/>
</dbReference>
<dbReference type="Gene3D" id="1.20.1060.20">
    <property type="match status" value="1"/>
</dbReference>
<gene>
    <name evidence="14" type="ORF">RDWZM_000098</name>
</gene>
<dbReference type="SMART" id="SM00968">
    <property type="entry name" value="SMC_hinge"/>
    <property type="match status" value="1"/>
</dbReference>
<feature type="compositionally biased region" description="Basic and acidic residues" evidence="12">
    <location>
        <begin position="373"/>
        <end position="389"/>
    </location>
</feature>
<dbReference type="PIRSF" id="PIRSF005719">
    <property type="entry name" value="SMC"/>
    <property type="match status" value="1"/>
</dbReference>
<dbReference type="InterPro" id="IPR028468">
    <property type="entry name" value="Smc1_ABC"/>
</dbReference>
<comment type="subcellular location">
    <subcellularLocation>
        <location evidence="2">Chromosome</location>
    </subcellularLocation>
    <subcellularLocation>
        <location evidence="1 10">Nucleus</location>
    </subcellularLocation>
</comment>
<evidence type="ECO:0000256" key="3">
    <source>
        <dbReference type="ARBA" id="ARBA00005597"/>
    </source>
</evidence>
<evidence type="ECO:0000256" key="10">
    <source>
        <dbReference type="PIRNR" id="PIRNR005719"/>
    </source>
</evidence>